<dbReference type="SUPFAM" id="SSF53448">
    <property type="entry name" value="Nucleotide-diphospho-sugar transferases"/>
    <property type="match status" value="1"/>
</dbReference>
<dbReference type="InterPro" id="IPR050065">
    <property type="entry name" value="GlmU-like"/>
</dbReference>
<reference evidence="5" key="1">
    <citation type="submission" date="2017-09" db="EMBL/GenBank/DDBJ databases">
        <title>Depth-based differentiation of microbial function through sediment-hosted aquifers and enrichment of novel symbionts in the deep terrestrial subsurface.</title>
        <authorList>
            <person name="Probst A.J."/>
            <person name="Ladd B."/>
            <person name="Jarett J.K."/>
            <person name="Geller-Mcgrath D.E."/>
            <person name="Sieber C.M.K."/>
            <person name="Emerson J.B."/>
            <person name="Anantharaman K."/>
            <person name="Thomas B.C."/>
            <person name="Malmstrom R."/>
            <person name="Stieglmeier M."/>
            <person name="Klingl A."/>
            <person name="Woyke T."/>
            <person name="Ryan C.M."/>
            <person name="Banfield J.F."/>
        </authorList>
    </citation>
    <scope>NUCLEOTIDE SEQUENCE [LARGE SCALE GENOMIC DNA]</scope>
</reference>
<feature type="domain" description="Nucleotidyl transferase" evidence="3">
    <location>
        <begin position="3"/>
        <end position="174"/>
    </location>
</feature>
<proteinExistence type="predicted"/>
<gene>
    <name evidence="4" type="ORF">COS30_01045</name>
</gene>
<name>A0A2M7D6I5_9BACT</name>
<keyword evidence="2" id="KW-0548">Nucleotidyltransferase</keyword>
<evidence type="ECO:0000313" key="4">
    <source>
        <dbReference type="EMBL" id="PIV38625.1"/>
    </source>
</evidence>
<organism evidence="4 5">
    <name type="scientific">Candidatus Portnoybacteria bacterium CG02_land_8_20_14_3_00_45_8</name>
    <dbReference type="NCBI Taxonomy" id="1974807"/>
    <lineage>
        <taxon>Bacteria</taxon>
        <taxon>Candidatus Portnoyibacteriota</taxon>
    </lineage>
</organism>
<dbReference type="Pfam" id="PF00483">
    <property type="entry name" value="NTP_transferase"/>
    <property type="match status" value="1"/>
</dbReference>
<accession>A0A2M7D6I5</accession>
<keyword evidence="1" id="KW-0808">Transferase</keyword>
<sequence>MQAVILAAGRGTRMGDLTNHTPKPMLKIHGRPILEYTLLNLPKEITEVIIIIGYNGGKIKEYFGEKFRGRKVRYAWQQKLDGTAGALFQIRRMLKGKFLVLNGDDFYHHEDLKKAIRHDFCILAKEVDDPGRFGVMELDEQDHLIGIVERPTKPPTNLVNIGAYSLDKRIFYYEPVAISKKEFGLPQTMVQMARDHKIKVEKAKFWHPCNTQEDVAQAEKLLKKFLTIFRL</sequence>
<dbReference type="InterPro" id="IPR029044">
    <property type="entry name" value="Nucleotide-diphossugar_trans"/>
</dbReference>
<dbReference type="Gene3D" id="3.90.550.10">
    <property type="entry name" value="Spore Coat Polysaccharide Biosynthesis Protein SpsA, Chain A"/>
    <property type="match status" value="1"/>
</dbReference>
<dbReference type="GO" id="GO:0016779">
    <property type="term" value="F:nucleotidyltransferase activity"/>
    <property type="evidence" value="ECO:0007669"/>
    <property type="project" value="UniProtKB-KW"/>
</dbReference>
<dbReference type="CDD" id="cd04181">
    <property type="entry name" value="NTP_transferase"/>
    <property type="match status" value="1"/>
</dbReference>
<evidence type="ECO:0000259" key="3">
    <source>
        <dbReference type="Pfam" id="PF00483"/>
    </source>
</evidence>
<dbReference type="EMBL" id="PEUE01000028">
    <property type="protein sequence ID" value="PIV38625.1"/>
    <property type="molecule type" value="Genomic_DNA"/>
</dbReference>
<comment type="caution">
    <text evidence="4">The sequence shown here is derived from an EMBL/GenBank/DDBJ whole genome shotgun (WGS) entry which is preliminary data.</text>
</comment>
<dbReference type="PANTHER" id="PTHR43584">
    <property type="entry name" value="NUCLEOTIDYL TRANSFERASE"/>
    <property type="match status" value="1"/>
</dbReference>
<protein>
    <recommendedName>
        <fullName evidence="3">Nucleotidyl transferase domain-containing protein</fullName>
    </recommendedName>
</protein>
<dbReference type="Proteomes" id="UP000229247">
    <property type="component" value="Unassembled WGS sequence"/>
</dbReference>
<dbReference type="PANTHER" id="PTHR43584:SF8">
    <property type="entry name" value="N-ACETYLMURAMATE ALPHA-1-PHOSPHATE URIDYLYLTRANSFERASE"/>
    <property type="match status" value="1"/>
</dbReference>
<evidence type="ECO:0000256" key="1">
    <source>
        <dbReference type="ARBA" id="ARBA00022679"/>
    </source>
</evidence>
<dbReference type="AlphaFoldDB" id="A0A2M7D6I5"/>
<dbReference type="InterPro" id="IPR005835">
    <property type="entry name" value="NTP_transferase_dom"/>
</dbReference>
<evidence type="ECO:0000256" key="2">
    <source>
        <dbReference type="ARBA" id="ARBA00022695"/>
    </source>
</evidence>
<evidence type="ECO:0000313" key="5">
    <source>
        <dbReference type="Proteomes" id="UP000229247"/>
    </source>
</evidence>